<dbReference type="Proteomes" id="UP000234384">
    <property type="component" value="Unassembled WGS sequence"/>
</dbReference>
<dbReference type="InterPro" id="IPR011014">
    <property type="entry name" value="MscS_channel_TM-2"/>
</dbReference>
<organism evidence="10 11">
    <name type="scientific">Falseniella ignava</name>
    <dbReference type="NCBI Taxonomy" id="137730"/>
    <lineage>
        <taxon>Bacteria</taxon>
        <taxon>Bacillati</taxon>
        <taxon>Bacillota</taxon>
        <taxon>Bacilli</taxon>
        <taxon>Lactobacillales</taxon>
        <taxon>Aerococcaceae</taxon>
        <taxon>Falseniella</taxon>
    </lineage>
</organism>
<evidence type="ECO:0000313" key="10">
    <source>
        <dbReference type="EMBL" id="PKY90317.1"/>
    </source>
</evidence>
<evidence type="ECO:0000256" key="5">
    <source>
        <dbReference type="ARBA" id="ARBA00022989"/>
    </source>
</evidence>
<comment type="similarity">
    <text evidence="2">Belongs to the MscS (TC 1.A.23) family.</text>
</comment>
<dbReference type="InterPro" id="IPR049142">
    <property type="entry name" value="MS_channel_1st"/>
</dbReference>
<feature type="transmembrane region" description="Helical" evidence="7">
    <location>
        <begin position="106"/>
        <end position="134"/>
    </location>
</feature>
<feature type="transmembrane region" description="Helical" evidence="7">
    <location>
        <begin position="76"/>
        <end position="94"/>
    </location>
</feature>
<comment type="caution">
    <text evidence="10">The sequence shown here is derived from an EMBL/GenBank/DDBJ whole genome shotgun (WGS) entry which is preliminary data.</text>
</comment>
<reference evidence="10 11" key="1">
    <citation type="submission" date="2017-12" db="EMBL/GenBank/DDBJ databases">
        <title>Phylogenetic diversity of female urinary microbiome.</title>
        <authorList>
            <person name="Thomas-White K."/>
            <person name="Wolfe A.J."/>
        </authorList>
    </citation>
    <scope>NUCLEOTIDE SEQUENCE [LARGE SCALE GENOMIC DNA]</scope>
    <source>
        <strain evidence="10 11">UMB0898</strain>
    </source>
</reference>
<dbReference type="SUPFAM" id="SSF50182">
    <property type="entry name" value="Sm-like ribonucleoproteins"/>
    <property type="match status" value="1"/>
</dbReference>
<keyword evidence="4 7" id="KW-0812">Transmembrane</keyword>
<evidence type="ECO:0000256" key="1">
    <source>
        <dbReference type="ARBA" id="ARBA00004651"/>
    </source>
</evidence>
<dbReference type="InterPro" id="IPR010920">
    <property type="entry name" value="LSM_dom_sf"/>
</dbReference>
<gene>
    <name evidence="10" type="ORF">CYJ57_02475</name>
</gene>
<feature type="domain" description="Mechanosensitive ion channel transmembrane helices 2/3" evidence="9">
    <location>
        <begin position="79"/>
        <end position="120"/>
    </location>
</feature>
<dbReference type="InterPro" id="IPR023408">
    <property type="entry name" value="MscS_beta-dom_sf"/>
</dbReference>
<evidence type="ECO:0000259" key="9">
    <source>
        <dbReference type="Pfam" id="PF21088"/>
    </source>
</evidence>
<dbReference type="AlphaFoldDB" id="A0A2I1K3Z6"/>
<comment type="subcellular location">
    <subcellularLocation>
        <location evidence="1">Cell membrane</location>
        <topology evidence="1">Multi-pass membrane protein</topology>
    </subcellularLocation>
</comment>
<accession>A0A2I1K3Z6</accession>
<proteinExistence type="inferred from homology"/>
<keyword evidence="6 7" id="KW-0472">Membrane</keyword>
<evidence type="ECO:0000256" key="6">
    <source>
        <dbReference type="ARBA" id="ARBA00023136"/>
    </source>
</evidence>
<dbReference type="GO" id="GO:0008381">
    <property type="term" value="F:mechanosensitive monoatomic ion channel activity"/>
    <property type="evidence" value="ECO:0007669"/>
    <property type="project" value="InterPro"/>
</dbReference>
<dbReference type="PANTHER" id="PTHR30460">
    <property type="entry name" value="MODERATE CONDUCTANCE MECHANOSENSITIVE CHANNEL YBIO"/>
    <property type="match status" value="1"/>
</dbReference>
<evidence type="ECO:0000256" key="4">
    <source>
        <dbReference type="ARBA" id="ARBA00022692"/>
    </source>
</evidence>
<dbReference type="Gene3D" id="1.10.287.1260">
    <property type="match status" value="1"/>
</dbReference>
<keyword evidence="3" id="KW-1003">Cell membrane</keyword>
<dbReference type="Gene3D" id="2.30.30.60">
    <property type="match status" value="1"/>
</dbReference>
<evidence type="ECO:0000256" key="7">
    <source>
        <dbReference type="SAM" id="Phobius"/>
    </source>
</evidence>
<dbReference type="OrthoDB" id="9809206at2"/>
<feature type="transmembrane region" description="Helical" evidence="7">
    <location>
        <begin position="26"/>
        <end position="47"/>
    </location>
</feature>
<dbReference type="EMBL" id="PKHE01000004">
    <property type="protein sequence ID" value="PKY90317.1"/>
    <property type="molecule type" value="Genomic_DNA"/>
</dbReference>
<evidence type="ECO:0000259" key="8">
    <source>
        <dbReference type="Pfam" id="PF00924"/>
    </source>
</evidence>
<dbReference type="PANTHER" id="PTHR30460:SF0">
    <property type="entry name" value="MODERATE CONDUCTANCE MECHANOSENSITIVE CHANNEL YBIO"/>
    <property type="match status" value="1"/>
</dbReference>
<dbReference type="InterPro" id="IPR006685">
    <property type="entry name" value="MscS_channel_2nd"/>
</dbReference>
<evidence type="ECO:0000256" key="2">
    <source>
        <dbReference type="ARBA" id="ARBA00008017"/>
    </source>
</evidence>
<feature type="domain" description="Mechanosensitive ion channel MscS" evidence="8">
    <location>
        <begin position="121"/>
        <end position="187"/>
    </location>
</feature>
<sequence length="291" mass="33085">MNLFNYFESVLRSRLPEQLSEHSIDLIIIISSMIACTLLMLIARYVINKLMNENLIQKISLNRSRSISRIRTINSILRNLFMYSLYFIYAYTILDLLGLPVRTLVAGAGIAGVAIGLGAKDLISSFITGFFILFENQMEIGDLVVINQEIMGTVTKIGIRTSTIRTATGDNYYIENSEISIINNMSRSIRQINIDLPVSDLNDLSAFESVIHQTTEEICQNYNSVITDEPTYIGLVRGEGQSFNYRISIRVQVGEDYVHSGIFYREYFRALQAHQYHIPYSIYDTIPATDI</sequence>
<dbReference type="SUPFAM" id="SSF82861">
    <property type="entry name" value="Mechanosensitive channel protein MscS (YggB), transmembrane region"/>
    <property type="match status" value="1"/>
</dbReference>
<dbReference type="InterPro" id="IPR045276">
    <property type="entry name" value="YbiO_bact"/>
</dbReference>
<protein>
    <submittedName>
        <fullName evidence="10">Mechanosensitive ion channel family protein</fullName>
    </submittedName>
</protein>
<dbReference type="GO" id="GO:0005886">
    <property type="term" value="C:plasma membrane"/>
    <property type="evidence" value="ECO:0007669"/>
    <property type="project" value="UniProtKB-SubCell"/>
</dbReference>
<evidence type="ECO:0000313" key="11">
    <source>
        <dbReference type="Proteomes" id="UP000234384"/>
    </source>
</evidence>
<dbReference type="RefSeq" id="WP_006701422.1">
    <property type="nucleotide sequence ID" value="NZ_PKHE01000004.1"/>
</dbReference>
<evidence type="ECO:0000256" key="3">
    <source>
        <dbReference type="ARBA" id="ARBA00022475"/>
    </source>
</evidence>
<name>A0A2I1K3Z6_9LACT</name>
<keyword evidence="5 7" id="KW-1133">Transmembrane helix</keyword>
<dbReference type="Pfam" id="PF21088">
    <property type="entry name" value="MS_channel_1st"/>
    <property type="match status" value="1"/>
</dbReference>
<dbReference type="Pfam" id="PF00924">
    <property type="entry name" value="MS_channel_2nd"/>
    <property type="match status" value="1"/>
</dbReference>